<comment type="subcellular location">
    <subcellularLocation>
        <location evidence="1">Membrane</location>
        <topology evidence="1">Multi-pass membrane protein</topology>
    </subcellularLocation>
</comment>
<gene>
    <name evidence="8" type="ORF">AV274_1734</name>
</gene>
<dbReference type="GO" id="GO:0016020">
    <property type="term" value="C:membrane"/>
    <property type="evidence" value="ECO:0007669"/>
    <property type="project" value="UniProtKB-SubCell"/>
</dbReference>
<evidence type="ECO:0000256" key="1">
    <source>
        <dbReference type="ARBA" id="ARBA00004141"/>
    </source>
</evidence>
<evidence type="ECO:0000259" key="7">
    <source>
        <dbReference type="Pfam" id="PF06814"/>
    </source>
</evidence>
<evidence type="ECO:0000256" key="4">
    <source>
        <dbReference type="ARBA" id="ARBA00022989"/>
    </source>
</evidence>
<dbReference type="Proteomes" id="UP000078348">
    <property type="component" value="Unassembled WGS sequence"/>
</dbReference>
<dbReference type="GO" id="GO:0005794">
    <property type="term" value="C:Golgi apparatus"/>
    <property type="evidence" value="ECO:0007669"/>
    <property type="project" value="TreeGrafter"/>
</dbReference>
<name>A0A196SKW3_BLAHN</name>
<sequence>MGIHYLIFAVLSSFVVSASFEFLFYRAFNRDGAAHALYHFAFTVSKAVAKALLHVLLILAAMGVGITRDCLGAVLWQVVLLGASIILTTLWAAESSAMLGAFSVSLPRTGAASLVEAVWLLWLLCALEETLQTLASTKQITKLVVFLRLRKVVWGVLAVVVGYCVLFSFPLLEAASERWWKLQWFFMEGVWWCVWLVILAAVEFLWRPLDNSRAYARHVEIATDESRDAVENESLQDYSGAIQVSAVPDASLKAMTFS</sequence>
<evidence type="ECO:0000313" key="9">
    <source>
        <dbReference type="Proteomes" id="UP000078348"/>
    </source>
</evidence>
<evidence type="ECO:0000256" key="5">
    <source>
        <dbReference type="ARBA" id="ARBA00023136"/>
    </source>
</evidence>
<protein>
    <submittedName>
        <fullName evidence="8">Integral membrane protein (Ptm1)</fullName>
    </submittedName>
</protein>
<keyword evidence="4 6" id="KW-1133">Transmembrane helix</keyword>
<feature type="transmembrane region" description="Helical" evidence="6">
    <location>
        <begin position="113"/>
        <end position="131"/>
    </location>
</feature>
<evidence type="ECO:0000256" key="2">
    <source>
        <dbReference type="ARBA" id="ARBA00022692"/>
    </source>
</evidence>
<dbReference type="EMBL" id="LXWW01000075">
    <property type="protein sequence ID" value="OAO16559.1"/>
    <property type="molecule type" value="Genomic_DNA"/>
</dbReference>
<feature type="transmembrane region" description="Helical" evidence="6">
    <location>
        <begin position="47"/>
        <end position="66"/>
    </location>
</feature>
<dbReference type="STRING" id="478820.A0A196SKW3"/>
<dbReference type="PANTHER" id="PTHR21229">
    <property type="entry name" value="LUNG SEVEN TRANSMEMBRANE RECEPTOR"/>
    <property type="match status" value="1"/>
</dbReference>
<keyword evidence="5 6" id="KW-0472">Membrane</keyword>
<keyword evidence="2 6" id="KW-0812">Transmembrane</keyword>
<evidence type="ECO:0000256" key="3">
    <source>
        <dbReference type="ARBA" id="ARBA00022729"/>
    </source>
</evidence>
<feature type="domain" description="GOST seven transmembrane" evidence="7">
    <location>
        <begin position="3"/>
        <end position="212"/>
    </location>
</feature>
<dbReference type="AlphaFoldDB" id="A0A196SKW3"/>
<dbReference type="InterPro" id="IPR053937">
    <property type="entry name" value="GOST_TM"/>
</dbReference>
<feature type="transmembrane region" description="Helical" evidence="6">
    <location>
        <begin position="184"/>
        <end position="206"/>
    </location>
</feature>
<feature type="transmembrane region" description="Helical" evidence="6">
    <location>
        <begin position="5"/>
        <end position="27"/>
    </location>
</feature>
<dbReference type="Pfam" id="PF06814">
    <property type="entry name" value="GOST_TM"/>
    <property type="match status" value="1"/>
</dbReference>
<proteinExistence type="predicted"/>
<evidence type="ECO:0000256" key="6">
    <source>
        <dbReference type="SAM" id="Phobius"/>
    </source>
</evidence>
<feature type="transmembrane region" description="Helical" evidence="6">
    <location>
        <begin position="152"/>
        <end position="172"/>
    </location>
</feature>
<feature type="transmembrane region" description="Helical" evidence="6">
    <location>
        <begin position="73"/>
        <end position="93"/>
    </location>
</feature>
<accession>A0A196SKW3</accession>
<dbReference type="InterPro" id="IPR009637">
    <property type="entry name" value="GPR107/GPR108-like"/>
</dbReference>
<reference evidence="8 9" key="1">
    <citation type="submission" date="2016-05" db="EMBL/GenBank/DDBJ databases">
        <title>Nuclear genome of Blastocystis sp. subtype 1 NandII.</title>
        <authorList>
            <person name="Gentekaki E."/>
            <person name="Curtis B."/>
            <person name="Stairs C."/>
            <person name="Eme L."/>
            <person name="Herman E."/>
            <person name="Klimes V."/>
            <person name="Arias M.C."/>
            <person name="Elias M."/>
            <person name="Hilliou F."/>
            <person name="Klute M."/>
            <person name="Malik S.-B."/>
            <person name="Pightling A."/>
            <person name="Rachubinski R."/>
            <person name="Salas D."/>
            <person name="Schlacht A."/>
            <person name="Suga H."/>
            <person name="Archibald J."/>
            <person name="Ball S.G."/>
            <person name="Clark G."/>
            <person name="Dacks J."/>
            <person name="Van Der Giezen M."/>
            <person name="Tsaousis A."/>
            <person name="Roger A."/>
        </authorList>
    </citation>
    <scope>NUCLEOTIDE SEQUENCE [LARGE SCALE GENOMIC DNA]</scope>
    <source>
        <strain evidence="9">ATCC 50177 / NandII</strain>
    </source>
</reference>
<comment type="caution">
    <text evidence="8">The sequence shown here is derived from an EMBL/GenBank/DDBJ whole genome shotgun (WGS) entry which is preliminary data.</text>
</comment>
<keyword evidence="9" id="KW-1185">Reference proteome</keyword>
<evidence type="ECO:0000313" key="8">
    <source>
        <dbReference type="EMBL" id="OAO16559.1"/>
    </source>
</evidence>
<organism evidence="8 9">
    <name type="scientific">Blastocystis sp. subtype 1 (strain ATCC 50177 / NandII)</name>
    <dbReference type="NCBI Taxonomy" id="478820"/>
    <lineage>
        <taxon>Eukaryota</taxon>
        <taxon>Sar</taxon>
        <taxon>Stramenopiles</taxon>
        <taxon>Bigyra</taxon>
        <taxon>Opalozoa</taxon>
        <taxon>Opalinata</taxon>
        <taxon>Blastocystidae</taxon>
        <taxon>Blastocystis</taxon>
    </lineage>
</organism>
<keyword evidence="3" id="KW-0732">Signal</keyword>
<dbReference type="PANTHER" id="PTHR21229:SF1">
    <property type="entry name" value="GH17801P"/>
    <property type="match status" value="1"/>
</dbReference>